<organism evidence="1 2">
    <name type="scientific">Pistacia integerrima</name>
    <dbReference type="NCBI Taxonomy" id="434235"/>
    <lineage>
        <taxon>Eukaryota</taxon>
        <taxon>Viridiplantae</taxon>
        <taxon>Streptophyta</taxon>
        <taxon>Embryophyta</taxon>
        <taxon>Tracheophyta</taxon>
        <taxon>Spermatophyta</taxon>
        <taxon>Magnoliopsida</taxon>
        <taxon>eudicotyledons</taxon>
        <taxon>Gunneridae</taxon>
        <taxon>Pentapetalae</taxon>
        <taxon>rosids</taxon>
        <taxon>malvids</taxon>
        <taxon>Sapindales</taxon>
        <taxon>Anacardiaceae</taxon>
        <taxon>Pistacia</taxon>
    </lineage>
</organism>
<keyword evidence="2" id="KW-1185">Reference proteome</keyword>
<accession>A0ACC0Y9T4</accession>
<gene>
    <name evidence="1" type="ORF">Pint_12769</name>
</gene>
<name>A0ACC0Y9T4_9ROSI</name>
<sequence>MDKETDLLSRLAANHLHLAQFEPFRATLLALRTRNPDLALAILQTIVANSGRFGNVLWSVTCPSPSLLTYLSTLELLQFNDSTSSTWSFDPEALRLRSEFLLLVQMLIDCVLKRTRKDIDLDSFEKEKEKDFDVLNENDSFDEKVKLFARNEDLGYVNSEFGGCVRVLDRFMELGVKSLKPDVNVNVNDDVSSSGVNVLIEEDEFMCLKKVILEYADVFDALCWNIEKQLRGWESLDSDCAIVRREDLSEEEDRRILGLIQKSAQLAHLDAMKECVKEGDEEGAVSHIRFLHLDYGVEEAEYRMVLEDLLKRVLSKREEFGDTRHAMKEKLLLIYREALSSNCRHLVQLIQVMVLLEVSAQAHLRKSPNGHLAGLVQILLVILVSHGHGVLHVIQDELLFQEIENYEAHDNNRIPPPLERFQRYILELKPDIDSNDKSSLLNIAVSLCMRDMYHYARVSGLHVLDCIMNTALSAVRREQLQEANNILMLFPRLRPLVAAMGWDLLSGKTMERRKLLQLLWTSKSQMYRLEESSLYGNESKEISCVEHLCDSLCYQLDLASFVAHVNSGQSWNSKFSLLLSGKEQTTFGSEDAQLDPFVENFVLERLSAQSPLRVLFDVVPDIKFQDAIELISLQPIASDVAAWKRCVCK</sequence>
<proteinExistence type="predicted"/>
<evidence type="ECO:0000313" key="2">
    <source>
        <dbReference type="Proteomes" id="UP001163603"/>
    </source>
</evidence>
<protein>
    <submittedName>
        <fullName evidence="1">Uncharacterized protein</fullName>
    </submittedName>
</protein>
<reference evidence="2" key="1">
    <citation type="journal article" date="2023" name="G3 (Bethesda)">
        <title>Genome assembly and association tests identify interacting loci associated with vigor, precocity, and sex in interspecific pistachio rootstocks.</title>
        <authorList>
            <person name="Palmer W."/>
            <person name="Jacygrad E."/>
            <person name="Sagayaradj S."/>
            <person name="Cavanaugh K."/>
            <person name="Han R."/>
            <person name="Bertier L."/>
            <person name="Beede B."/>
            <person name="Kafkas S."/>
            <person name="Golino D."/>
            <person name="Preece J."/>
            <person name="Michelmore R."/>
        </authorList>
    </citation>
    <scope>NUCLEOTIDE SEQUENCE [LARGE SCALE GENOMIC DNA]</scope>
</reference>
<comment type="caution">
    <text evidence="1">The sequence shown here is derived from an EMBL/GenBank/DDBJ whole genome shotgun (WGS) entry which is preliminary data.</text>
</comment>
<evidence type="ECO:0000313" key="1">
    <source>
        <dbReference type="EMBL" id="KAJ0031211.1"/>
    </source>
</evidence>
<dbReference type="EMBL" id="CM047743">
    <property type="protein sequence ID" value="KAJ0031211.1"/>
    <property type="molecule type" value="Genomic_DNA"/>
</dbReference>
<dbReference type="Proteomes" id="UP001163603">
    <property type="component" value="Chromosome 8"/>
</dbReference>